<dbReference type="PRINTS" id="PR00791">
    <property type="entry name" value="PEPDIPTASEA"/>
</dbReference>
<protein>
    <recommendedName>
        <fullName evidence="6">Angiotensin-converting enzyme</fullName>
        <ecNumber evidence="6">3.4.-.-</ecNumber>
    </recommendedName>
</protein>
<dbReference type="CDD" id="cd06461">
    <property type="entry name" value="M2_ACE"/>
    <property type="match status" value="1"/>
</dbReference>
<gene>
    <name evidence="8" type="ORF">ODALV1_LOCUS21694</name>
</gene>
<name>A0ABP1RDN8_9HEXA</name>
<keyword evidence="6" id="KW-0862">Zinc</keyword>
<feature type="signal peptide" evidence="7">
    <location>
        <begin position="1"/>
        <end position="23"/>
    </location>
</feature>
<dbReference type="Gene3D" id="1.10.1370.30">
    <property type="match status" value="2"/>
</dbReference>
<keyword evidence="6" id="KW-0121">Carboxypeptidase</keyword>
<comment type="caution">
    <text evidence="5">Lacks conserved residue(s) required for the propagation of feature annotation.</text>
</comment>
<comment type="caution">
    <text evidence="8">The sequence shown here is derived from an EMBL/GenBank/DDBJ whole genome shotgun (WGS) entry which is preliminary data.</text>
</comment>
<evidence type="ECO:0000256" key="4">
    <source>
        <dbReference type="ARBA" id="ARBA00023180"/>
    </source>
</evidence>
<accession>A0ABP1RDN8</accession>
<dbReference type="EMBL" id="CAXLJM020000072">
    <property type="protein sequence ID" value="CAL8127099.1"/>
    <property type="molecule type" value="Genomic_DNA"/>
</dbReference>
<evidence type="ECO:0000256" key="7">
    <source>
        <dbReference type="SAM" id="SignalP"/>
    </source>
</evidence>
<dbReference type="EC" id="3.4.-.-" evidence="6"/>
<keyword evidence="6" id="KW-0378">Hydrolase</keyword>
<evidence type="ECO:0000256" key="5">
    <source>
        <dbReference type="PROSITE-ProRule" id="PRU01355"/>
    </source>
</evidence>
<keyword evidence="2 7" id="KW-0732">Signal</keyword>
<dbReference type="SUPFAM" id="SSF55486">
    <property type="entry name" value="Metalloproteases ('zincins'), catalytic domain"/>
    <property type="match status" value="1"/>
</dbReference>
<feature type="disulfide bond" evidence="5">
    <location>
        <begin position="160"/>
        <end position="168"/>
    </location>
</feature>
<keyword evidence="4 6" id="KW-0325">Glycoprotein</keyword>
<evidence type="ECO:0000256" key="3">
    <source>
        <dbReference type="ARBA" id="ARBA00023157"/>
    </source>
</evidence>
<dbReference type="Proteomes" id="UP001642540">
    <property type="component" value="Unassembled WGS sequence"/>
</dbReference>
<comment type="cofactor">
    <cofactor evidence="6">
        <name>Zn(2+)</name>
        <dbReference type="ChEBI" id="CHEBI:29105"/>
    </cofactor>
    <text evidence="6">Binds 1 zinc ion per subunit.</text>
</comment>
<proteinExistence type="inferred from homology"/>
<evidence type="ECO:0000256" key="1">
    <source>
        <dbReference type="ARBA" id="ARBA00008139"/>
    </source>
</evidence>
<evidence type="ECO:0000256" key="2">
    <source>
        <dbReference type="ARBA" id="ARBA00022729"/>
    </source>
</evidence>
<feature type="disulfide bond" evidence="5">
    <location>
        <begin position="374"/>
        <end position="392"/>
    </location>
</feature>
<keyword evidence="9" id="KW-1185">Reference proteome</keyword>
<reference evidence="8 9" key="1">
    <citation type="submission" date="2024-08" db="EMBL/GenBank/DDBJ databases">
        <authorList>
            <person name="Cucini C."/>
            <person name="Frati F."/>
        </authorList>
    </citation>
    <scope>NUCLEOTIDE SEQUENCE [LARGE SCALE GENOMIC DNA]</scope>
</reference>
<dbReference type="PROSITE" id="PS52011">
    <property type="entry name" value="PEPTIDASE_M2"/>
    <property type="match status" value="1"/>
</dbReference>
<evidence type="ECO:0000313" key="8">
    <source>
        <dbReference type="EMBL" id="CAL8127099.1"/>
    </source>
</evidence>
<keyword evidence="6" id="KW-0479">Metal-binding</keyword>
<organism evidence="8 9">
    <name type="scientific">Orchesella dallaii</name>
    <dbReference type="NCBI Taxonomy" id="48710"/>
    <lineage>
        <taxon>Eukaryota</taxon>
        <taxon>Metazoa</taxon>
        <taxon>Ecdysozoa</taxon>
        <taxon>Arthropoda</taxon>
        <taxon>Hexapoda</taxon>
        <taxon>Collembola</taxon>
        <taxon>Entomobryomorpha</taxon>
        <taxon>Entomobryoidea</taxon>
        <taxon>Orchesellidae</taxon>
        <taxon>Orchesellinae</taxon>
        <taxon>Orchesella</taxon>
    </lineage>
</organism>
<comment type="similarity">
    <text evidence="1 5 6">Belongs to the peptidase M2 family.</text>
</comment>
<keyword evidence="6" id="KW-0482">Metalloprotease</keyword>
<dbReference type="Pfam" id="PF01401">
    <property type="entry name" value="Peptidase_M2"/>
    <property type="match status" value="1"/>
</dbReference>
<feature type="chain" id="PRO_5045746251" description="Angiotensin-converting enzyme" evidence="7">
    <location>
        <begin position="24"/>
        <end position="665"/>
    </location>
</feature>
<evidence type="ECO:0000256" key="6">
    <source>
        <dbReference type="RuleBase" id="RU361144"/>
    </source>
</evidence>
<dbReference type="PANTHER" id="PTHR10514:SF27">
    <property type="entry name" value="ANGIOTENSIN-CONVERTING ENZYME"/>
    <property type="match status" value="1"/>
</dbReference>
<evidence type="ECO:0000313" key="9">
    <source>
        <dbReference type="Proteomes" id="UP001642540"/>
    </source>
</evidence>
<keyword evidence="3 5" id="KW-1015">Disulfide bond</keyword>
<dbReference type="InterPro" id="IPR001548">
    <property type="entry name" value="Peptidase_M2"/>
</dbReference>
<dbReference type="PANTHER" id="PTHR10514">
    <property type="entry name" value="ANGIOTENSIN-CONVERTING ENZYME"/>
    <property type="match status" value="1"/>
</dbReference>
<keyword evidence="6" id="KW-0645">Protease</keyword>
<sequence length="665" mass="77225">MTSRYNFLQVLLLAYLQVVAVHCSPTVAPVPVEVENYTLRPGASPIEIEALNFIKSVNKECSKAYNNLAVTSWNYETNITDETEAAKAKAEADNYKFEADIQKQVEKKFPNWEDFEDDELKRMFANFAIQGPGNMSTDHIEKMTDILTKMETAYSTVMICDYHDKTKCNLRLDRDIDRKLDNSKDWDELAYYWSEWHNAMGKSVPPTMYQEFINYQNEMARANDFTDMSEMWVTQYNDYSDEWTTETFKREIRALEKEIRPFYNKLHAYLRMKLRQKPEYKDRISATGYLPAHILGNMWGQDWAALDDATKPFHEPQVATLHVTSALKKANFTVEKLFREADQFFADLGLLRVPQSFWKYSRLQRPKDGRDVVCHPSAWDFSNGTDVRITMCSEVTFDDLLTAQHEMGHIQYYLQYHDQPHVFQDGANPAFHEAIGDTLALTIMTPTHLQCKLHLDLGLEKLCSPSNANEKDVPNAEINFLYSTALSKIPFIPFSYALESWRWRAFNSSIHADDYNKEWWKMRTRLQGIVPPTDRNSSDLFDPASKFHIVANEPYISYFLSYILQFQFYEAMCKAAGQYSEDTDLTKPLHRCDISGSKAAGKLLGNMMKLGCSTDWRTALEVITGSRNMSAKPMLDYFKPLFTYIDKELEKNHERACYAEYCEEN</sequence>